<organism evidence="1 2">
    <name type="scientific">Cannabis sativa</name>
    <name type="common">Hemp</name>
    <name type="synonym">Marijuana</name>
    <dbReference type="NCBI Taxonomy" id="3483"/>
    <lineage>
        <taxon>Eukaryota</taxon>
        <taxon>Viridiplantae</taxon>
        <taxon>Streptophyta</taxon>
        <taxon>Embryophyta</taxon>
        <taxon>Tracheophyta</taxon>
        <taxon>Spermatophyta</taxon>
        <taxon>Magnoliopsida</taxon>
        <taxon>eudicotyledons</taxon>
        <taxon>Gunneridae</taxon>
        <taxon>Pentapetalae</taxon>
        <taxon>rosids</taxon>
        <taxon>fabids</taxon>
        <taxon>Rosales</taxon>
        <taxon>Cannabaceae</taxon>
        <taxon>Cannabis</taxon>
    </lineage>
</organism>
<protein>
    <submittedName>
        <fullName evidence="1">Uncharacterized protein</fullName>
    </submittedName>
</protein>
<sequence length="88" mass="10260">NRHRSKVTRNPGGKLALFWVNSEGKLAWFQILKNPGNPRPKPAQEDLWANLSLVLRNFLRLGKRSRQQEMASSNEENEVYAEVETFYM</sequence>
<dbReference type="Gramene" id="evm.model.ctgX58.1">
    <property type="protein sequence ID" value="cds.evm.model.ctgX58.1"/>
    <property type="gene ID" value="evm.TU.ctgX58.1"/>
</dbReference>
<dbReference type="EnsemblPlants" id="evm.model.ctgX58.1">
    <property type="protein sequence ID" value="cds.evm.model.ctgX58.1"/>
    <property type="gene ID" value="evm.TU.ctgX58.1"/>
</dbReference>
<proteinExistence type="predicted"/>
<dbReference type="AlphaFoldDB" id="A0A803QSJ0"/>
<name>A0A803QSJ0_CANSA</name>
<accession>A0A803QSJ0</accession>
<evidence type="ECO:0000313" key="1">
    <source>
        <dbReference type="EnsemblPlants" id="cds.evm.model.ctgX58.1"/>
    </source>
</evidence>
<reference evidence="1" key="1">
    <citation type="submission" date="2021-03" db="UniProtKB">
        <authorList>
            <consortium name="EnsemblPlants"/>
        </authorList>
    </citation>
    <scope>IDENTIFICATION</scope>
</reference>
<keyword evidence="2" id="KW-1185">Reference proteome</keyword>
<dbReference type="Proteomes" id="UP000596661">
    <property type="component" value="Unassembled WGS sequence"/>
</dbReference>
<evidence type="ECO:0000313" key="2">
    <source>
        <dbReference type="Proteomes" id="UP000596661"/>
    </source>
</evidence>